<name>A0A6H5FZW6_9HEMI</name>
<proteinExistence type="predicted"/>
<evidence type="ECO:0000313" key="2">
    <source>
        <dbReference type="Proteomes" id="UP000479000"/>
    </source>
</evidence>
<keyword evidence="2" id="KW-1185">Reference proteome</keyword>
<sequence length="238" mass="26078">MTMIPTFPGSKFLIGSSLASETPDLTSMDSTSIMCEKSIESQHQQHQQFNNNIVNGCCPTAVPQLTSHMGNSDTNAIDISFGTTKTPSLDTIRYNQWKATVRRHGKDLSMESSAVPLPSYIVGVGSVADWPMRSPLLFTGDVTLVCPWAGEENGLTRIRRHLGTLFRPFEFCAIGIVETSKMNEDELLEASLKKAAMLRKQSTPCNFRFFEDAEADSPLVQVKVLPSTPPSENGSSSN</sequence>
<accession>A0A6H5FZW6</accession>
<dbReference type="EMBL" id="CADCXU010003036">
    <property type="protein sequence ID" value="CAA9995085.1"/>
    <property type="molecule type" value="Genomic_DNA"/>
</dbReference>
<organism evidence="1 2">
    <name type="scientific">Nesidiocoris tenuis</name>
    <dbReference type="NCBI Taxonomy" id="355587"/>
    <lineage>
        <taxon>Eukaryota</taxon>
        <taxon>Metazoa</taxon>
        <taxon>Ecdysozoa</taxon>
        <taxon>Arthropoda</taxon>
        <taxon>Hexapoda</taxon>
        <taxon>Insecta</taxon>
        <taxon>Pterygota</taxon>
        <taxon>Neoptera</taxon>
        <taxon>Paraneoptera</taxon>
        <taxon>Hemiptera</taxon>
        <taxon>Heteroptera</taxon>
        <taxon>Panheteroptera</taxon>
        <taxon>Cimicomorpha</taxon>
        <taxon>Miridae</taxon>
        <taxon>Dicyphina</taxon>
        <taxon>Nesidiocoris</taxon>
    </lineage>
</organism>
<dbReference type="OrthoDB" id="10626359at2759"/>
<dbReference type="Proteomes" id="UP000479000">
    <property type="component" value="Unassembled WGS sequence"/>
</dbReference>
<protein>
    <submittedName>
        <fullName evidence="1">Uncharacterized protein</fullName>
    </submittedName>
</protein>
<gene>
    <name evidence="1" type="ORF">NTEN_LOCUS1876</name>
</gene>
<reference evidence="1 2" key="1">
    <citation type="submission" date="2020-02" db="EMBL/GenBank/DDBJ databases">
        <authorList>
            <person name="Ferguson B K."/>
        </authorList>
    </citation>
    <scope>NUCLEOTIDE SEQUENCE [LARGE SCALE GENOMIC DNA]</scope>
</reference>
<evidence type="ECO:0000313" key="1">
    <source>
        <dbReference type="EMBL" id="CAA9995085.1"/>
    </source>
</evidence>
<feature type="non-terminal residue" evidence="1">
    <location>
        <position position="238"/>
    </location>
</feature>
<dbReference type="AlphaFoldDB" id="A0A6H5FZW6"/>